<dbReference type="Pfam" id="PF00076">
    <property type="entry name" value="RRM_1"/>
    <property type="match status" value="1"/>
</dbReference>
<evidence type="ECO:0000259" key="5">
    <source>
        <dbReference type="PROSITE" id="PS50011"/>
    </source>
</evidence>
<keyword evidence="2" id="KW-0539">Nucleus</keyword>
<feature type="domain" description="Protein kinase" evidence="5">
    <location>
        <begin position="546"/>
        <end position="816"/>
    </location>
</feature>
<accession>A0A814J147</accession>
<organism evidence="8 9">
    <name type="scientific">Adineta steineri</name>
    <dbReference type="NCBI Taxonomy" id="433720"/>
    <lineage>
        <taxon>Eukaryota</taxon>
        <taxon>Metazoa</taxon>
        <taxon>Spiralia</taxon>
        <taxon>Gnathifera</taxon>
        <taxon>Rotifera</taxon>
        <taxon>Eurotatoria</taxon>
        <taxon>Bdelloidea</taxon>
        <taxon>Adinetida</taxon>
        <taxon>Adinetidae</taxon>
        <taxon>Adineta</taxon>
    </lineage>
</organism>
<reference evidence="8" key="1">
    <citation type="submission" date="2021-02" db="EMBL/GenBank/DDBJ databases">
        <authorList>
            <person name="Nowell W R."/>
        </authorList>
    </citation>
    <scope>NUCLEOTIDE SEQUENCE</scope>
</reference>
<feature type="compositionally biased region" description="Polar residues" evidence="4">
    <location>
        <begin position="478"/>
        <end position="496"/>
    </location>
</feature>
<dbReference type="GO" id="GO:0000785">
    <property type="term" value="C:chromatin"/>
    <property type="evidence" value="ECO:0007669"/>
    <property type="project" value="TreeGrafter"/>
</dbReference>
<proteinExistence type="predicted"/>
<dbReference type="EMBL" id="CAJNOI010000007">
    <property type="protein sequence ID" value="CAF0765289.1"/>
    <property type="molecule type" value="Genomic_DNA"/>
</dbReference>
<dbReference type="GO" id="GO:0003723">
    <property type="term" value="F:RNA binding"/>
    <property type="evidence" value="ECO:0007669"/>
    <property type="project" value="UniProtKB-UniRule"/>
</dbReference>
<dbReference type="OrthoDB" id="10010347at2759"/>
<evidence type="ECO:0000313" key="7">
    <source>
        <dbReference type="EMBL" id="CAF0765289.1"/>
    </source>
</evidence>
<comment type="subcellular location">
    <subcellularLocation>
        <location evidence="1">Nucleus</location>
    </subcellularLocation>
</comment>
<keyword evidence="3" id="KW-0694">RNA-binding</keyword>
<dbReference type="Gene3D" id="1.10.510.10">
    <property type="entry name" value="Transferase(Phosphotransferase) domain 1"/>
    <property type="match status" value="1"/>
</dbReference>
<evidence type="ECO:0000256" key="3">
    <source>
        <dbReference type="PROSITE-ProRule" id="PRU00176"/>
    </source>
</evidence>
<feature type="region of interest" description="Disordered" evidence="4">
    <location>
        <begin position="460"/>
        <end position="496"/>
    </location>
</feature>
<dbReference type="PANTHER" id="PTHR48033:SF10">
    <property type="entry name" value="RNA-BINDING PROTEIN SQUID"/>
    <property type="match status" value="1"/>
</dbReference>
<dbReference type="InterPro" id="IPR000504">
    <property type="entry name" value="RRM_dom"/>
</dbReference>
<dbReference type="EMBL" id="CAJNOM010000093">
    <property type="protein sequence ID" value="CAF1031051.1"/>
    <property type="molecule type" value="Genomic_DNA"/>
</dbReference>
<comment type="caution">
    <text evidence="8">The sequence shown here is derived from an EMBL/GenBank/DDBJ whole genome shotgun (WGS) entry which is preliminary data.</text>
</comment>
<dbReference type="GO" id="GO:0004672">
    <property type="term" value="F:protein kinase activity"/>
    <property type="evidence" value="ECO:0007669"/>
    <property type="project" value="InterPro"/>
</dbReference>
<dbReference type="SUPFAM" id="SSF56112">
    <property type="entry name" value="Protein kinase-like (PK-like)"/>
    <property type="match status" value="1"/>
</dbReference>
<feature type="domain" description="RRM" evidence="6">
    <location>
        <begin position="103"/>
        <end position="171"/>
    </location>
</feature>
<dbReference type="Pfam" id="PF00069">
    <property type="entry name" value="Pkinase"/>
    <property type="match status" value="1"/>
</dbReference>
<dbReference type="PROSITE" id="PS50102">
    <property type="entry name" value="RRM"/>
    <property type="match status" value="2"/>
</dbReference>
<dbReference type="InterPro" id="IPR035979">
    <property type="entry name" value="RBD_domain_sf"/>
</dbReference>
<dbReference type="PROSITE" id="PS50011">
    <property type="entry name" value="PROTEIN_KINASE_DOM"/>
    <property type="match status" value="1"/>
</dbReference>
<dbReference type="PANTHER" id="PTHR48033">
    <property type="entry name" value="RNA-BINDING (RRM/RBD/RNP MOTIFS) FAMILY PROTEIN"/>
    <property type="match status" value="1"/>
</dbReference>
<keyword evidence="9" id="KW-1185">Reference proteome</keyword>
<dbReference type="Gene3D" id="3.30.70.330">
    <property type="match status" value="2"/>
</dbReference>
<evidence type="ECO:0000313" key="8">
    <source>
        <dbReference type="EMBL" id="CAF1031051.1"/>
    </source>
</evidence>
<evidence type="ECO:0000259" key="6">
    <source>
        <dbReference type="PROSITE" id="PS50102"/>
    </source>
</evidence>
<dbReference type="GO" id="GO:0005524">
    <property type="term" value="F:ATP binding"/>
    <property type="evidence" value="ECO:0007669"/>
    <property type="project" value="InterPro"/>
</dbReference>
<dbReference type="InterPro" id="IPR000719">
    <property type="entry name" value="Prot_kinase_dom"/>
</dbReference>
<dbReference type="GO" id="GO:0010468">
    <property type="term" value="P:regulation of gene expression"/>
    <property type="evidence" value="ECO:0007669"/>
    <property type="project" value="TreeGrafter"/>
</dbReference>
<dbReference type="SMART" id="SM00360">
    <property type="entry name" value="RRM"/>
    <property type="match status" value="2"/>
</dbReference>
<evidence type="ECO:0000313" key="9">
    <source>
        <dbReference type="Proteomes" id="UP000663832"/>
    </source>
</evidence>
<evidence type="ECO:0000256" key="1">
    <source>
        <dbReference type="ARBA" id="ARBA00004123"/>
    </source>
</evidence>
<dbReference type="Proteomes" id="UP000663832">
    <property type="component" value="Unassembled WGS sequence"/>
</dbReference>
<dbReference type="SMART" id="SM00220">
    <property type="entry name" value="S_TKc"/>
    <property type="match status" value="1"/>
</dbReference>
<dbReference type="Proteomes" id="UP000663877">
    <property type="component" value="Unassembled WGS sequence"/>
</dbReference>
<dbReference type="InterPro" id="IPR012677">
    <property type="entry name" value="Nucleotide-bd_a/b_plait_sf"/>
</dbReference>
<evidence type="ECO:0000256" key="4">
    <source>
        <dbReference type="SAM" id="MobiDB-lite"/>
    </source>
</evidence>
<feature type="domain" description="RRM" evidence="6">
    <location>
        <begin position="16"/>
        <end position="97"/>
    </location>
</feature>
<dbReference type="InterPro" id="IPR011009">
    <property type="entry name" value="Kinase-like_dom_sf"/>
</dbReference>
<dbReference type="AlphaFoldDB" id="A0A814J147"/>
<gene>
    <name evidence="7" type="ORF">BJG266_LOCUS3249</name>
    <name evidence="8" type="ORF">QVE165_LOCUS16542</name>
</gene>
<dbReference type="SUPFAM" id="SSF54928">
    <property type="entry name" value="RNA-binding domain, RBD"/>
    <property type="match status" value="1"/>
</dbReference>
<name>A0A814J147_9BILA</name>
<evidence type="ECO:0000256" key="2">
    <source>
        <dbReference type="ARBA" id="ARBA00023242"/>
    </source>
</evidence>
<dbReference type="GO" id="GO:0005654">
    <property type="term" value="C:nucleoplasm"/>
    <property type="evidence" value="ECO:0007669"/>
    <property type="project" value="TreeGrafter"/>
</dbReference>
<sequence length="1007" mass="115422">MARNYKTEMTLEEHKRKIFIQSISPETTKRSLQDYFSSYPIDWCAVPRDETGKNKMHGIVVFFTKESVDAVMEKRVHRIDGKEVFIHRSVPSQTSGKDSLGIQQLIVSSLNNQSLVESELKQYFAPYGTIDEMKMDGKKWIITFDDYDSVDKILLDSPHQIKSIDVSVEKNNRDMQHRQSFAPEPTFNTQNNNNTGVVPQKSNLKQVTMNERVACLNLPEKRYRIRITNLPNNIDAETLSEALDWDICDIVMIPSVGDRTSSAQCWLKNPNNKGEVDHFIQRWNGKPFKGFTIECNKEEDELELCNKFQFGQCQKTSTNCDWEHIICTANGACASTCPYGHSSGMKSQDTSRSAIEENLFFFSLDIPTTNTNYRVKLSGFRTQVTPKNLAQRFGSHNYYVDSNHDRVGYIVKIQTMKYARQLMAKWHNKNIDDQNITCQLELNPISSAHRNICRSEAGSINEERKRNRSRSRPRDAQSVYSIQDTSDLGDPDNTNSMMIDNREFDRDIRISAKAIRDVTSNIEMKYKLRSDIATDKLPSDVPTDKWEVTKKAPNSDEKVLLIRSKADRKELAVIKTYPKEFLNNFQHEITIMKDLKDVKGVCQLIEPENLSNNLVQRCINSDSLWMVMKRAPGCSLKEFIEQTCQGPLDILSAIQLTLNLMQIIQQVHKKGLFHLNLSPENIMIEQNLRVSYNRAQLTILNFNQATIVSDRTYIPVTTSAQKWYHARQIDDKGLSSTIDPSTICAILFWLLTRIGPQHSTDALPHQQAREQFDDMIKSTVKFVDMSQQIALKEQLKMYLMDTFDRAFGYPYHHPWTINDLECRLKSILQLLTPIEPKLDTTDGIFQELISISDVVSIPPIATGSIQRDAFAKASGAFYQAKKHFLDNRQNQYEWSDGHCIWVHNPHSSINERDNDDVLTYHLTRGRTTTSYSVIITCLASCSEEGSVMTLSIGSDVNGKTIRMPIGQYSTAQDYIADVQEKFKAELRNLLLAIYNERKTSNVHLLIS</sequence>
<protein>
    <submittedName>
        <fullName evidence="8">Uncharacterized protein</fullName>
    </submittedName>
</protein>